<name>A0A0G2FZC2_9PEZI</name>
<feature type="region of interest" description="Disordered" evidence="1">
    <location>
        <begin position="1"/>
        <end position="20"/>
    </location>
</feature>
<gene>
    <name evidence="2" type="ORF">UCDDA912_g00767</name>
</gene>
<keyword evidence="3" id="KW-1185">Reference proteome</keyword>
<proteinExistence type="predicted"/>
<reference evidence="2 3" key="2">
    <citation type="submission" date="2015-05" db="EMBL/GenBank/DDBJ databases">
        <authorList>
            <person name="Morales-Cruz A."/>
            <person name="Amrine K.C."/>
            <person name="Cantu D."/>
        </authorList>
    </citation>
    <scope>NUCLEOTIDE SEQUENCE [LARGE SCALE GENOMIC DNA]</scope>
    <source>
        <strain evidence="2">DA912</strain>
    </source>
</reference>
<dbReference type="EMBL" id="LCUC01000030">
    <property type="protein sequence ID" value="KKY39209.1"/>
    <property type="molecule type" value="Genomic_DNA"/>
</dbReference>
<reference evidence="2 3" key="1">
    <citation type="submission" date="2015-05" db="EMBL/GenBank/DDBJ databases">
        <title>Distinctive expansion of gene families associated with plant cell wall degradation and secondary metabolism in the genomes of grapevine trunk pathogens.</title>
        <authorList>
            <person name="Lawrence D.P."/>
            <person name="Travadon R."/>
            <person name="Rolshausen P.E."/>
            <person name="Baumgartner K."/>
        </authorList>
    </citation>
    <scope>NUCLEOTIDE SEQUENCE [LARGE SCALE GENOMIC DNA]</scope>
    <source>
        <strain evidence="2">DA912</strain>
    </source>
</reference>
<evidence type="ECO:0000313" key="3">
    <source>
        <dbReference type="Proteomes" id="UP000034680"/>
    </source>
</evidence>
<organism evidence="2 3">
    <name type="scientific">Diaporthe ampelina</name>
    <dbReference type="NCBI Taxonomy" id="1214573"/>
    <lineage>
        <taxon>Eukaryota</taxon>
        <taxon>Fungi</taxon>
        <taxon>Dikarya</taxon>
        <taxon>Ascomycota</taxon>
        <taxon>Pezizomycotina</taxon>
        <taxon>Sordariomycetes</taxon>
        <taxon>Sordariomycetidae</taxon>
        <taxon>Diaporthales</taxon>
        <taxon>Diaporthaceae</taxon>
        <taxon>Diaporthe</taxon>
    </lineage>
</organism>
<accession>A0A0G2FZC2</accession>
<evidence type="ECO:0000256" key="1">
    <source>
        <dbReference type="SAM" id="MobiDB-lite"/>
    </source>
</evidence>
<dbReference type="AlphaFoldDB" id="A0A0G2FZC2"/>
<sequence length="169" mass="18061">MAQETRSMLLSGMPPSQANNVGAVANRKLSAPAEAIQRQQKPTVALLSPEKLQAWGHVYFGDPTKADVLVAPSALRRLTGTEQPDSAGESSGHSELVSIRARVWPKGRERKPFLITRSIDLNRLRAMLPALSNIAPSPEPAPFYCGLSQSAVVSGQPSAEKRLEGGANP</sequence>
<dbReference type="OrthoDB" id="3492129at2759"/>
<protein>
    <submittedName>
        <fullName evidence="2">Uncharacterized protein</fullName>
    </submittedName>
</protein>
<comment type="caution">
    <text evidence="2">The sequence shown here is derived from an EMBL/GenBank/DDBJ whole genome shotgun (WGS) entry which is preliminary data.</text>
</comment>
<dbReference type="Proteomes" id="UP000034680">
    <property type="component" value="Unassembled WGS sequence"/>
</dbReference>
<evidence type="ECO:0000313" key="2">
    <source>
        <dbReference type="EMBL" id="KKY39209.1"/>
    </source>
</evidence>